<reference evidence="1" key="1">
    <citation type="submission" date="2021-06" db="EMBL/GenBank/DDBJ databases">
        <authorList>
            <person name="Kallberg Y."/>
            <person name="Tangrot J."/>
            <person name="Rosling A."/>
        </authorList>
    </citation>
    <scope>NUCLEOTIDE SEQUENCE</scope>
    <source>
        <strain evidence="1">MA461A</strain>
    </source>
</reference>
<proteinExistence type="predicted"/>
<sequence length="128" mass="14760">GTDFFCIVEKMVLEGTQKEIHFVVLVHGLWGNPGHLQYLMDQLMAKYKDRIHILNAKRNTSDYTYDGIDVCGERLVKEINDEIEYINGKDLYKVSKISFVGYSLGGLIARYAIGILYKQEFFSKIEPM</sequence>
<gene>
    <name evidence="1" type="ORF">RPERSI_LOCUS25926</name>
</gene>
<evidence type="ECO:0000313" key="1">
    <source>
        <dbReference type="EMBL" id="CAG8822966.1"/>
    </source>
</evidence>
<protein>
    <submittedName>
        <fullName evidence="1">34184_t:CDS:1</fullName>
    </submittedName>
</protein>
<feature type="non-terminal residue" evidence="1">
    <location>
        <position position="128"/>
    </location>
</feature>
<evidence type="ECO:0000313" key="2">
    <source>
        <dbReference type="Proteomes" id="UP000789920"/>
    </source>
</evidence>
<dbReference type="Proteomes" id="UP000789920">
    <property type="component" value="Unassembled WGS sequence"/>
</dbReference>
<accession>A0ACA9S230</accession>
<feature type="non-terminal residue" evidence="1">
    <location>
        <position position="1"/>
    </location>
</feature>
<organism evidence="1 2">
    <name type="scientific">Racocetra persica</name>
    <dbReference type="NCBI Taxonomy" id="160502"/>
    <lineage>
        <taxon>Eukaryota</taxon>
        <taxon>Fungi</taxon>
        <taxon>Fungi incertae sedis</taxon>
        <taxon>Mucoromycota</taxon>
        <taxon>Glomeromycotina</taxon>
        <taxon>Glomeromycetes</taxon>
        <taxon>Diversisporales</taxon>
        <taxon>Gigasporaceae</taxon>
        <taxon>Racocetra</taxon>
    </lineage>
</organism>
<comment type="caution">
    <text evidence="1">The sequence shown here is derived from an EMBL/GenBank/DDBJ whole genome shotgun (WGS) entry which is preliminary data.</text>
</comment>
<dbReference type="EMBL" id="CAJVQC010086908">
    <property type="protein sequence ID" value="CAG8822966.1"/>
    <property type="molecule type" value="Genomic_DNA"/>
</dbReference>
<keyword evidence="2" id="KW-1185">Reference proteome</keyword>
<name>A0ACA9S230_9GLOM</name>